<dbReference type="InterPro" id="IPR006530">
    <property type="entry name" value="YD"/>
</dbReference>
<name>A0A841JIS7_9SPHI</name>
<reference evidence="1 2" key="1">
    <citation type="submission" date="2020-08" db="EMBL/GenBank/DDBJ databases">
        <title>Genomic Encyclopedia of Type Strains, Phase IV (KMG-V): Genome sequencing to study the core and pangenomes of soil and plant-associated prokaryotes.</title>
        <authorList>
            <person name="Whitman W."/>
        </authorList>
    </citation>
    <scope>NUCLEOTIDE SEQUENCE [LARGE SCALE GENOMIC DNA]</scope>
    <source>
        <strain evidence="1 2">MP601</strain>
    </source>
</reference>
<sequence length="1154" mass="127215">MFGQATLPNVTPPSPEASSLGKFVDMPVGLYNGIPQISIPIFEIPINGKAIPISLSYHASGIKVTEIPSSVGLGWALNAGGVITRTVRGAVDEIDGYMYSPAIPQDPNCLTGDAMQQYMLIGNPSSGHGDTEPDLFYFNFNGISGKFVIDKNKVVHQIPYTNMKITPISNGLGGWKIITEDGIEYSFTTIETTSIAGAVSSNSYYLTNIKYPDSDQGIAFSYTASPTNYNLPLGETLYERSTTQQSGGCEGDLFVGGIQLSSAALAVTSQQVSKITFPNGQVEFLPGNYRKDYTGGRVLDKIRISNNNGIIKSFKLNYNYFTAQSIFLEDDGTATASTAANTSLRLSLKNIQEFAADNITTKPPYVFQYYTATVLPDRFSSKSQDHWGYYNGQSNATLLPTHTRLDGTTFTGAIRTPSESYAKAGTLSQITYPTGGTTNFDFELNQASSGYFPDATASGFTGNYIVGNCHTAGAMQFVIADDYNSTVPVTLQLRTYQPNDTYSITRQVCSGNSNGPLPTSVVTYIYFQILNVSDPNNPQIVYNSYNDNWSIGNLAMAVGKTITLPNGTYRIKAIRGNSNMTLSAPEIISSDGNFTSRFIFEAKGSVHQRPLDGLSSPVGGLRVKQITAYDPITQKKVIKLYDYTNNGVSSGTANWAPVYQFPFSRQFSNCEGGVASHDYIVYHSGSNLPLSEMLGYVVGYGKVTVTEVDEQNQTITNGKAEYFFTNPKDFSFTPVSIDTYFGTSTVCFSNRSTTALNQFPFGPTLSPDWAKGLLTDQINYKRNDDGSYVMIKRVTNKYKSDYLGQIYDYNPQYDVVAMSMGIITQRDTRPNEIGIPNKSVFRAQFYYIPSRYSKLIETDETIYSGSDSTKATKTFTYDNLANLQPTSSTLTDSKKDVYKSLYKYPTDFASVPVYAAMIGKNMISPVIQTDNYKYDTFLNQTKTNYDVWGNVIAPASVQSVKLANAADVRVQFFNYNTNGGVLDLSKAKGPHIGYHWGYNNQYPVSTCQNSTEAEYYFEGFEESTASGVTVGIGHTGKKYTTSAAVSWTKPNNTRAYVISYWYRSGGVWRYQAEQAYTGSSFTMIGGDAYDDVRIYPNDAQMTTYTYEPLVGETSMTDAKGETTTYEYDAFQRLINVKDKDGNILKHMDYHYQGQ</sequence>
<protein>
    <submittedName>
        <fullName evidence="1">YD repeat-containing protein</fullName>
    </submittedName>
</protein>
<comment type="caution">
    <text evidence="1">The sequence shown here is derived from an EMBL/GenBank/DDBJ whole genome shotgun (WGS) entry which is preliminary data.</text>
</comment>
<organism evidence="1 2">
    <name type="scientific">Mucilaginibacter lappiensis</name>
    <dbReference type="NCBI Taxonomy" id="354630"/>
    <lineage>
        <taxon>Bacteria</taxon>
        <taxon>Pseudomonadati</taxon>
        <taxon>Bacteroidota</taxon>
        <taxon>Sphingobacteriia</taxon>
        <taxon>Sphingobacteriales</taxon>
        <taxon>Sphingobacteriaceae</taxon>
        <taxon>Mucilaginibacter</taxon>
    </lineage>
</organism>
<proteinExistence type="predicted"/>
<dbReference type="AlphaFoldDB" id="A0A841JIS7"/>
<dbReference type="RefSeq" id="WP_183587730.1">
    <property type="nucleotide sequence ID" value="NZ_JACHCA010000006.1"/>
</dbReference>
<dbReference type="EMBL" id="JACHCA010000006">
    <property type="protein sequence ID" value="MBB6128335.1"/>
    <property type="molecule type" value="Genomic_DNA"/>
</dbReference>
<dbReference type="InterPro" id="IPR031325">
    <property type="entry name" value="RHS_repeat"/>
</dbReference>
<dbReference type="Pfam" id="PF05593">
    <property type="entry name" value="RHS_repeat"/>
    <property type="match status" value="1"/>
</dbReference>
<evidence type="ECO:0000313" key="1">
    <source>
        <dbReference type="EMBL" id="MBB6128335.1"/>
    </source>
</evidence>
<gene>
    <name evidence="1" type="ORF">HDF22_002456</name>
</gene>
<evidence type="ECO:0000313" key="2">
    <source>
        <dbReference type="Proteomes" id="UP000548326"/>
    </source>
</evidence>
<accession>A0A841JIS7</accession>
<dbReference type="NCBIfam" id="TIGR01643">
    <property type="entry name" value="YD_repeat_2x"/>
    <property type="match status" value="1"/>
</dbReference>
<dbReference type="Proteomes" id="UP000548326">
    <property type="component" value="Unassembled WGS sequence"/>
</dbReference>